<comment type="caution">
    <text evidence="4">The sequence shown here is derived from an EMBL/GenBank/DDBJ whole genome shotgun (WGS) entry which is preliminary data.</text>
</comment>
<feature type="domain" description="FAD/NAD(P)-binding" evidence="3">
    <location>
        <begin position="28"/>
        <end position="343"/>
    </location>
</feature>
<evidence type="ECO:0000313" key="4">
    <source>
        <dbReference type="EMBL" id="ONH84230.1"/>
    </source>
</evidence>
<dbReference type="InterPro" id="IPR023753">
    <property type="entry name" value="FAD/NAD-binding_dom"/>
</dbReference>
<dbReference type="InterPro" id="IPR050982">
    <property type="entry name" value="Auxin_biosynth/cation_transpt"/>
</dbReference>
<dbReference type="SUPFAM" id="SSF51905">
    <property type="entry name" value="FAD/NAD(P)-binding domain"/>
    <property type="match status" value="1"/>
</dbReference>
<protein>
    <submittedName>
        <fullName evidence="4">Flavoprotein</fullName>
    </submittedName>
</protein>
<dbReference type="STRING" id="207340.APZ41_005295"/>
<dbReference type="Pfam" id="PF07992">
    <property type="entry name" value="Pyr_redox_2"/>
    <property type="match status" value="1"/>
</dbReference>
<reference evidence="4" key="1">
    <citation type="submission" date="2016-12" db="EMBL/GenBank/DDBJ databases">
        <title>Draft genome sequence of Roseomonas mucosa strain AU37, isolated from a peripheral intravenous catheter.</title>
        <authorList>
            <person name="Choudhury M.A."/>
            <person name="Sidjabat H.E."/>
            <person name="Wailan A.M."/>
            <person name="Zhang L."/>
            <person name="Marsh N.M."/>
            <person name="Rickard C.M."/>
            <person name="Davies M."/>
            <person name="Mcmillan D.J."/>
        </authorList>
    </citation>
    <scope>NUCLEOTIDE SEQUENCE [LARGE SCALE GENOMIC DNA]</scope>
    <source>
        <strain evidence="4">AU37</strain>
    </source>
</reference>
<keyword evidence="1" id="KW-0560">Oxidoreductase</keyword>
<evidence type="ECO:0000256" key="1">
    <source>
        <dbReference type="ARBA" id="ARBA00023002"/>
    </source>
</evidence>
<evidence type="ECO:0000313" key="5">
    <source>
        <dbReference type="Proteomes" id="UP000054844"/>
    </source>
</evidence>
<dbReference type="GO" id="GO:0050660">
    <property type="term" value="F:flavin adenine dinucleotide binding"/>
    <property type="evidence" value="ECO:0007669"/>
    <property type="project" value="TreeGrafter"/>
</dbReference>
<name>A0A1S8D9G2_9PROT</name>
<dbReference type="PANTHER" id="PTHR43539">
    <property type="entry name" value="FLAVIN-BINDING MONOOXYGENASE-LIKE PROTEIN (AFU_ORTHOLOGUE AFUA_4G09220)"/>
    <property type="match status" value="1"/>
</dbReference>
<dbReference type="Gene3D" id="3.50.50.60">
    <property type="entry name" value="FAD/NAD(P)-binding domain"/>
    <property type="match status" value="1"/>
</dbReference>
<dbReference type="OrthoDB" id="7279140at2"/>
<dbReference type="AlphaFoldDB" id="A0A1S8D9G2"/>
<evidence type="ECO:0000259" key="3">
    <source>
        <dbReference type="Pfam" id="PF07992"/>
    </source>
</evidence>
<evidence type="ECO:0000256" key="2">
    <source>
        <dbReference type="SAM" id="MobiDB-lite"/>
    </source>
</evidence>
<dbReference type="PANTHER" id="PTHR43539:SF78">
    <property type="entry name" value="FLAVIN-CONTAINING MONOOXYGENASE"/>
    <property type="match status" value="1"/>
</dbReference>
<dbReference type="InterPro" id="IPR036188">
    <property type="entry name" value="FAD/NAD-bd_sf"/>
</dbReference>
<feature type="region of interest" description="Disordered" evidence="2">
    <location>
        <begin position="459"/>
        <end position="487"/>
    </location>
</feature>
<organism evidence="4 5">
    <name type="scientific">Roseomonas mucosa</name>
    <dbReference type="NCBI Taxonomy" id="207340"/>
    <lineage>
        <taxon>Bacteria</taxon>
        <taxon>Pseudomonadati</taxon>
        <taxon>Pseudomonadota</taxon>
        <taxon>Alphaproteobacteria</taxon>
        <taxon>Acetobacterales</taxon>
        <taxon>Roseomonadaceae</taxon>
        <taxon>Roseomonas</taxon>
    </lineage>
</organism>
<proteinExistence type="predicted"/>
<sequence>MSSCCSAQPRRENRGPEEARSALGGLPVVVVGGGPVGLAAAAHLLERGLDPVVLEAGPSAGTAPLSWSHVPMFSPWRYNIDRAARALLERHGWAAPDEDAFPTGRELVEGYLAPLAALPEMAGRLRVGTRVTGVARLRAGKVRDAGREEQPFEVRFSDARGTEGRILARAVVVATGTWGSPGPAGASGLPAIGEREAADRIRHGMPDVLGADRDRYAGRRTMVVGSGHSAVSTLLDLAALAGQAPGTSVLWAARSADLSRAYGGGAADQLPERGALGQRLRRLVDTRVVELLAPFFVYEIRRGADASLLVTSAEGGSAEADEMVVATGLRPDLSILREVRLDLDPVLECPRPLAPLIDPNLHSCGTVRPHGAKELAQPDAGLFLAGMTSYGRAPTFLLATGHEQVRSVAAFLAGDLEAARRVELDLPETGVCNTDRTLPADEGAASACCASVPSRNACCAPEPAPAKESSWPGSAASHAPAQVEPAE</sequence>
<dbReference type="EMBL" id="LLWF02000010">
    <property type="protein sequence ID" value="ONH84230.1"/>
    <property type="molecule type" value="Genomic_DNA"/>
</dbReference>
<keyword evidence="5" id="KW-1185">Reference proteome</keyword>
<dbReference type="PRINTS" id="PR00411">
    <property type="entry name" value="PNDRDTASEI"/>
</dbReference>
<dbReference type="Proteomes" id="UP000054844">
    <property type="component" value="Unassembled WGS sequence"/>
</dbReference>
<dbReference type="PRINTS" id="PR00368">
    <property type="entry name" value="FADPNR"/>
</dbReference>
<gene>
    <name evidence="4" type="ORF">APZ41_005295</name>
</gene>
<accession>A0A1S8D9G2</accession>
<feature type="compositionally biased region" description="Low complexity" evidence="2">
    <location>
        <begin position="459"/>
        <end position="472"/>
    </location>
</feature>
<dbReference type="GO" id="GO:0004497">
    <property type="term" value="F:monooxygenase activity"/>
    <property type="evidence" value="ECO:0007669"/>
    <property type="project" value="TreeGrafter"/>
</dbReference>